<keyword evidence="4 5" id="KW-0472">Membrane</keyword>
<dbReference type="EMBL" id="CP064781">
    <property type="protein sequence ID" value="QRJ65756.1"/>
    <property type="molecule type" value="Genomic_DNA"/>
</dbReference>
<dbReference type="KEGG" id="ares:IWH25_14660"/>
<dbReference type="Proteomes" id="UP000663444">
    <property type="component" value="Chromosome"/>
</dbReference>
<evidence type="ECO:0000256" key="5">
    <source>
        <dbReference type="RuleBase" id="RU363041"/>
    </source>
</evidence>
<dbReference type="PANTHER" id="PTHR43701">
    <property type="entry name" value="MEMBRANE TRANSPORTER PROTEIN MJ0441-RELATED"/>
    <property type="match status" value="1"/>
</dbReference>
<proteinExistence type="inferred from homology"/>
<reference evidence="6" key="1">
    <citation type="submission" date="2020-11" db="EMBL/GenBank/DDBJ databases">
        <title>Azospira restricta DSM 18626 genome sequence.</title>
        <authorList>
            <person name="Moe W.M."/>
        </authorList>
    </citation>
    <scope>NUCLEOTIDE SEQUENCE</scope>
    <source>
        <strain evidence="6">DSM 18626</strain>
    </source>
</reference>
<evidence type="ECO:0000256" key="4">
    <source>
        <dbReference type="ARBA" id="ARBA00023136"/>
    </source>
</evidence>
<feature type="transmembrane region" description="Helical" evidence="5">
    <location>
        <begin position="71"/>
        <end position="91"/>
    </location>
</feature>
<accession>A0A974SSM7</accession>
<comment type="similarity">
    <text evidence="5">Belongs to the 4-toluene sulfonate uptake permease (TSUP) (TC 2.A.102) family.</text>
</comment>
<dbReference type="PANTHER" id="PTHR43701:SF2">
    <property type="entry name" value="MEMBRANE TRANSPORTER PROTEIN YJNA-RELATED"/>
    <property type="match status" value="1"/>
</dbReference>
<evidence type="ECO:0000256" key="2">
    <source>
        <dbReference type="ARBA" id="ARBA00022692"/>
    </source>
</evidence>
<dbReference type="InterPro" id="IPR051598">
    <property type="entry name" value="TSUP/Inactive_protease-like"/>
</dbReference>
<keyword evidence="7" id="KW-1185">Reference proteome</keyword>
<feature type="transmembrane region" description="Helical" evidence="5">
    <location>
        <begin position="238"/>
        <end position="256"/>
    </location>
</feature>
<feature type="transmembrane region" description="Helical" evidence="5">
    <location>
        <begin position="210"/>
        <end position="226"/>
    </location>
</feature>
<keyword evidence="3 5" id="KW-1133">Transmembrane helix</keyword>
<organism evidence="6 7">
    <name type="scientific">Azospira restricta</name>
    <dbReference type="NCBI Taxonomy" id="404405"/>
    <lineage>
        <taxon>Bacteria</taxon>
        <taxon>Pseudomonadati</taxon>
        <taxon>Pseudomonadota</taxon>
        <taxon>Betaproteobacteria</taxon>
        <taxon>Rhodocyclales</taxon>
        <taxon>Rhodocyclaceae</taxon>
        <taxon>Azospira</taxon>
    </lineage>
</organism>
<keyword evidence="5" id="KW-1003">Cell membrane</keyword>
<evidence type="ECO:0000256" key="3">
    <source>
        <dbReference type="ARBA" id="ARBA00022989"/>
    </source>
</evidence>
<feature type="transmembrane region" description="Helical" evidence="5">
    <location>
        <begin position="181"/>
        <end position="204"/>
    </location>
</feature>
<gene>
    <name evidence="6" type="ORF">IWH25_14660</name>
</gene>
<feature type="transmembrane region" description="Helical" evidence="5">
    <location>
        <begin position="103"/>
        <end position="121"/>
    </location>
</feature>
<protein>
    <recommendedName>
        <fullName evidence="5">Probable membrane transporter protein</fullName>
    </recommendedName>
</protein>
<dbReference type="InterPro" id="IPR002781">
    <property type="entry name" value="TM_pro_TauE-like"/>
</dbReference>
<dbReference type="AlphaFoldDB" id="A0A974SSM7"/>
<sequence>MDWLYTLSGFAVGAIVGLTGVGGGSLMTPLLVLLFGIHPATAVGTDLLYAAITKSGGTVVHGRKGHIDWQIVGRLAAGSIPAAAITILVLAQLPKRSAEMTHLISVSLGVALLLTACAIIFRKRILDYALRHENSFVQRHLGPVTVAVGALLGVLVSISSVGAGALGVAALFFLYPHLPAVRIVGSDVVHAVPLTLVAGVGHWWLGSVDWALLGALLLGSLPGIWVGSHISAKVPDRILRPILASMLVLIGAKLIGS</sequence>
<feature type="transmembrane region" description="Helical" evidence="5">
    <location>
        <begin position="141"/>
        <end position="174"/>
    </location>
</feature>
<evidence type="ECO:0000313" key="7">
    <source>
        <dbReference type="Proteomes" id="UP000663444"/>
    </source>
</evidence>
<dbReference type="Pfam" id="PF01925">
    <property type="entry name" value="TauE"/>
    <property type="match status" value="1"/>
</dbReference>
<keyword evidence="2 5" id="KW-0812">Transmembrane</keyword>
<dbReference type="GO" id="GO:0005886">
    <property type="term" value="C:plasma membrane"/>
    <property type="evidence" value="ECO:0007669"/>
    <property type="project" value="UniProtKB-SubCell"/>
</dbReference>
<evidence type="ECO:0000313" key="6">
    <source>
        <dbReference type="EMBL" id="QRJ65756.1"/>
    </source>
</evidence>
<comment type="subcellular location">
    <subcellularLocation>
        <location evidence="5">Cell membrane</location>
        <topology evidence="5">Multi-pass membrane protein</topology>
    </subcellularLocation>
    <subcellularLocation>
        <location evidence="1">Membrane</location>
        <topology evidence="1">Multi-pass membrane protein</topology>
    </subcellularLocation>
</comment>
<evidence type="ECO:0000256" key="1">
    <source>
        <dbReference type="ARBA" id="ARBA00004141"/>
    </source>
</evidence>
<dbReference type="RefSeq" id="WP_203389270.1">
    <property type="nucleotide sequence ID" value="NZ_CP064781.1"/>
</dbReference>
<name>A0A974SSM7_9RHOO</name>